<dbReference type="Gene3D" id="3.30.1390.30">
    <property type="entry name" value="Penicillin-binding protein 2a, domain 3"/>
    <property type="match status" value="1"/>
</dbReference>
<dbReference type="InterPro" id="IPR050515">
    <property type="entry name" value="Beta-lactam/transpept"/>
</dbReference>
<proteinExistence type="inferred from homology"/>
<gene>
    <name evidence="11" type="ORF">SAMN05877753_104200</name>
</gene>
<dbReference type="PROSITE" id="PS51257">
    <property type="entry name" value="PROKAR_LIPOPROTEIN"/>
    <property type="match status" value="1"/>
</dbReference>
<dbReference type="UniPathway" id="UPA00219"/>
<dbReference type="AlphaFoldDB" id="A0A285CSN1"/>
<dbReference type="Proteomes" id="UP000219546">
    <property type="component" value="Unassembled WGS sequence"/>
</dbReference>
<dbReference type="EC" id="3.4.16.4" evidence="4"/>
<dbReference type="EMBL" id="OAOP01000004">
    <property type="protein sequence ID" value="SNX70599.1"/>
    <property type="molecule type" value="Genomic_DNA"/>
</dbReference>
<accession>A0A285CSN1</accession>
<dbReference type="GO" id="GO:0009002">
    <property type="term" value="F:serine-type D-Ala-D-Ala carboxypeptidase activity"/>
    <property type="evidence" value="ECO:0007669"/>
    <property type="project" value="UniProtKB-EC"/>
</dbReference>
<feature type="chain" id="PRO_5038894954" description="serine-type D-Ala-D-Ala carboxypeptidase" evidence="7">
    <location>
        <begin position="20"/>
        <end position="665"/>
    </location>
</feature>
<keyword evidence="12" id="KW-1185">Reference proteome</keyword>
<evidence type="ECO:0000256" key="7">
    <source>
        <dbReference type="SAM" id="SignalP"/>
    </source>
</evidence>
<dbReference type="GO" id="GO:0071555">
    <property type="term" value="P:cell wall organization"/>
    <property type="evidence" value="ECO:0007669"/>
    <property type="project" value="TreeGrafter"/>
</dbReference>
<comment type="catalytic activity">
    <reaction evidence="6">
        <text>Preferential cleavage: (Ac)2-L-Lys-D-Ala-|-D-Ala. Also transpeptidation of peptidyl-alanyl moieties that are N-acyl substituents of D-alanine.</text>
        <dbReference type="EC" id="3.4.16.4"/>
    </reaction>
</comment>
<keyword evidence="5" id="KW-0472">Membrane</keyword>
<evidence type="ECO:0000259" key="9">
    <source>
        <dbReference type="Pfam" id="PF03717"/>
    </source>
</evidence>
<evidence type="ECO:0000259" key="10">
    <source>
        <dbReference type="Pfam" id="PF05223"/>
    </source>
</evidence>
<dbReference type="GO" id="GO:0005886">
    <property type="term" value="C:plasma membrane"/>
    <property type="evidence" value="ECO:0007669"/>
    <property type="project" value="TreeGrafter"/>
</dbReference>
<evidence type="ECO:0000256" key="4">
    <source>
        <dbReference type="ARBA" id="ARBA00012448"/>
    </source>
</evidence>
<evidence type="ECO:0000256" key="1">
    <source>
        <dbReference type="ARBA" id="ARBA00004370"/>
    </source>
</evidence>
<dbReference type="SUPFAM" id="SSF56519">
    <property type="entry name" value="Penicillin binding protein dimerisation domain"/>
    <property type="match status" value="1"/>
</dbReference>
<evidence type="ECO:0000313" key="12">
    <source>
        <dbReference type="Proteomes" id="UP000219546"/>
    </source>
</evidence>
<evidence type="ECO:0000256" key="6">
    <source>
        <dbReference type="ARBA" id="ARBA00034000"/>
    </source>
</evidence>
<dbReference type="InterPro" id="IPR012338">
    <property type="entry name" value="Beta-lactam/transpept-like"/>
</dbReference>
<evidence type="ECO:0000256" key="2">
    <source>
        <dbReference type="ARBA" id="ARBA00004752"/>
    </source>
</evidence>
<dbReference type="GO" id="GO:0071972">
    <property type="term" value="F:peptidoglycan L,D-transpeptidase activity"/>
    <property type="evidence" value="ECO:0007669"/>
    <property type="project" value="TreeGrafter"/>
</dbReference>
<feature type="signal peptide" evidence="7">
    <location>
        <begin position="1"/>
        <end position="19"/>
    </location>
</feature>
<dbReference type="InterPro" id="IPR007887">
    <property type="entry name" value="MecA_N"/>
</dbReference>
<evidence type="ECO:0000313" key="11">
    <source>
        <dbReference type="EMBL" id="SNX70599.1"/>
    </source>
</evidence>
<feature type="domain" description="NTF2-like N-terminal transpeptidase" evidence="10">
    <location>
        <begin position="25"/>
        <end position="144"/>
    </location>
</feature>
<evidence type="ECO:0000256" key="5">
    <source>
        <dbReference type="ARBA" id="ARBA00023136"/>
    </source>
</evidence>
<dbReference type="Pfam" id="PF05223">
    <property type="entry name" value="MecA_N"/>
    <property type="match status" value="1"/>
</dbReference>
<dbReference type="RefSeq" id="WP_097158599.1">
    <property type="nucleotide sequence ID" value="NZ_JBEPMQ010000006.1"/>
</dbReference>
<comment type="similarity">
    <text evidence="3">Belongs to the transpeptidase family.</text>
</comment>
<dbReference type="PANTHER" id="PTHR30627:SF25">
    <property type="entry name" value="PENICILLIN-BINDING PROTEIN 3"/>
    <property type="match status" value="1"/>
</dbReference>
<dbReference type="SUPFAM" id="SSF56601">
    <property type="entry name" value="beta-lactamase/transpeptidase-like"/>
    <property type="match status" value="1"/>
</dbReference>
<comment type="pathway">
    <text evidence="2">Cell wall biogenesis; peptidoglycan biosynthesis.</text>
</comment>
<dbReference type="InterPro" id="IPR005311">
    <property type="entry name" value="PBP_dimer"/>
</dbReference>
<dbReference type="SUPFAM" id="SSF54427">
    <property type="entry name" value="NTF2-like"/>
    <property type="match status" value="1"/>
</dbReference>
<protein>
    <recommendedName>
        <fullName evidence="4">serine-type D-Ala-D-Ala carboxypeptidase</fullName>
        <ecNumber evidence="4">3.4.16.4</ecNumber>
    </recommendedName>
</protein>
<dbReference type="Gene3D" id="3.10.450.100">
    <property type="entry name" value="NTF2-like, domain 1"/>
    <property type="match status" value="1"/>
</dbReference>
<dbReference type="Pfam" id="PF00905">
    <property type="entry name" value="Transpeptidase"/>
    <property type="match status" value="1"/>
</dbReference>
<dbReference type="PANTHER" id="PTHR30627">
    <property type="entry name" value="PEPTIDOGLYCAN D,D-TRANSPEPTIDASE"/>
    <property type="match status" value="1"/>
</dbReference>
<sequence>MKKLICVLFMLLVTFFLSACNNEPTAQGRFKEYIKLWNEQKFAEMYDFLTADAKQRITKEEFVGRYEKVYGDLEISDLKVTTNPPKEEVEGEEADFSFSAEMNSLAGPISFQHSAPLKKEERNDAENWYVHWDTTFIFPELGAEDKIRLTSTPSLRGEIVDRFGNGIAMNGTAYEIGIVPGQMEGKEQEIISQISELLGVSPERIQEALNADWVQPDYFVPIKKISTEETELLAAVTSIPSVVKKDVPARVYPYKEAAAHLVGYVGPITAEELEELSGKGYTSSDVVGKRGMEQVLEERLKGENGAKIYIEKADGSEVVLAEKEAVNGENVALTIDMNLQTKIYNELNGEPGTGIALHPLTGETLALVSSPSFNPNTATLGATGQFWQELEENPLKPLTTRFKQRYAPGSVMKPITAAIGLNQGAITPDWTIDVNGLQWQKDSSWGDYKVTRVKDTNGPVNLDRALIVSDNIYFAQAALQIGAQGFTEGLTSFGFGEEIDYPFPLDPGNIGDLENEIRLADSGYGQGQIEMNIVHLAAAYTPFLNKGTMLRPTLLAEQETSQPWKENLVNAEIVNQINTSLRKVIEDRNGTAKTARIDGYPLAGKTGTAEIKEQQGVQGKENGWFIAYNLDNPELLIAMMVEGVQDKGGSEAAVSRVRNVIASQR</sequence>
<evidence type="ECO:0000259" key="8">
    <source>
        <dbReference type="Pfam" id="PF00905"/>
    </source>
</evidence>
<name>A0A285CSN1_9BACI</name>
<dbReference type="InterPro" id="IPR032710">
    <property type="entry name" value="NTF2-like_dom_sf"/>
</dbReference>
<dbReference type="GO" id="GO:0008658">
    <property type="term" value="F:penicillin binding"/>
    <property type="evidence" value="ECO:0007669"/>
    <property type="project" value="InterPro"/>
</dbReference>
<evidence type="ECO:0000256" key="3">
    <source>
        <dbReference type="ARBA" id="ARBA00007171"/>
    </source>
</evidence>
<dbReference type="Gene3D" id="3.40.710.10">
    <property type="entry name" value="DD-peptidase/beta-lactamase superfamily"/>
    <property type="match status" value="1"/>
</dbReference>
<dbReference type="Pfam" id="PF03717">
    <property type="entry name" value="PBP_dimer"/>
    <property type="match status" value="1"/>
</dbReference>
<comment type="subcellular location">
    <subcellularLocation>
        <location evidence="1">Membrane</location>
    </subcellularLocation>
</comment>
<dbReference type="InterPro" id="IPR001460">
    <property type="entry name" value="PCN-bd_Tpept"/>
</dbReference>
<keyword evidence="7" id="KW-0732">Signal</keyword>
<reference evidence="11 12" key="1">
    <citation type="submission" date="2017-08" db="EMBL/GenBank/DDBJ databases">
        <authorList>
            <person name="de Groot N.N."/>
        </authorList>
    </citation>
    <scope>NUCLEOTIDE SEQUENCE [LARGE SCALE GENOMIC DNA]</scope>
    <source>
        <strain evidence="11 12">JC228</strain>
    </source>
</reference>
<dbReference type="Gene3D" id="3.90.1310.10">
    <property type="entry name" value="Penicillin-binding protein 2a (Domain 2)"/>
    <property type="match status" value="1"/>
</dbReference>
<dbReference type="GO" id="GO:0046677">
    <property type="term" value="P:response to antibiotic"/>
    <property type="evidence" value="ECO:0007669"/>
    <property type="project" value="InterPro"/>
</dbReference>
<organism evidence="11 12">
    <name type="scientific">Bacillus oleivorans</name>
    <dbReference type="NCBI Taxonomy" id="1448271"/>
    <lineage>
        <taxon>Bacteria</taxon>
        <taxon>Bacillati</taxon>
        <taxon>Bacillota</taxon>
        <taxon>Bacilli</taxon>
        <taxon>Bacillales</taxon>
        <taxon>Bacillaceae</taxon>
        <taxon>Bacillus</taxon>
    </lineage>
</organism>
<feature type="domain" description="Penicillin-binding protein transpeptidase" evidence="8">
    <location>
        <begin position="352"/>
        <end position="660"/>
    </location>
</feature>
<dbReference type="GO" id="GO:0009252">
    <property type="term" value="P:peptidoglycan biosynthetic process"/>
    <property type="evidence" value="ECO:0007669"/>
    <property type="project" value="UniProtKB-UniPathway"/>
</dbReference>
<dbReference type="InterPro" id="IPR036138">
    <property type="entry name" value="PBP_dimer_sf"/>
</dbReference>
<feature type="domain" description="Penicillin-binding protein dimerisation" evidence="9">
    <location>
        <begin position="152"/>
        <end position="317"/>
    </location>
</feature>
<dbReference type="OrthoDB" id="9766847at2"/>